<dbReference type="AlphaFoldDB" id="A0A1V1NSW7"/>
<dbReference type="PANTHER" id="PTHR41317">
    <property type="entry name" value="PD-(D_E)XK NUCLEASE FAMILY TRANSPOSASE"/>
    <property type="match status" value="1"/>
</dbReference>
<dbReference type="Proteomes" id="UP000189670">
    <property type="component" value="Unassembled WGS sequence"/>
</dbReference>
<dbReference type="NCBIfam" id="TIGR01784">
    <property type="entry name" value="T_den_put_tspse"/>
    <property type="match status" value="1"/>
</dbReference>
<reference evidence="2" key="1">
    <citation type="submission" date="2012-11" db="EMBL/GenBank/DDBJ databases">
        <authorList>
            <person name="Lucero-Rivera Y.E."/>
            <person name="Tovar-Ramirez D."/>
        </authorList>
    </citation>
    <scope>NUCLEOTIDE SEQUENCE [LARGE SCALE GENOMIC DNA]</scope>
    <source>
        <strain evidence="2">Araruama</strain>
    </source>
</reference>
<dbReference type="EMBL" id="ATBP01002598">
    <property type="protein sequence ID" value="ETR65677.1"/>
    <property type="molecule type" value="Genomic_DNA"/>
</dbReference>
<protein>
    <submittedName>
        <fullName evidence="1">Transcriptional regulator</fullName>
    </submittedName>
</protein>
<proteinExistence type="predicted"/>
<dbReference type="PANTHER" id="PTHR41317:SF1">
    <property type="entry name" value="PD-(D_E)XK NUCLEASE FAMILY TRANSPOSASE"/>
    <property type="match status" value="1"/>
</dbReference>
<organism evidence="1 2">
    <name type="scientific">Candidatus Magnetoglobus multicellularis str. Araruama</name>
    <dbReference type="NCBI Taxonomy" id="890399"/>
    <lineage>
        <taxon>Bacteria</taxon>
        <taxon>Pseudomonadati</taxon>
        <taxon>Thermodesulfobacteriota</taxon>
        <taxon>Desulfobacteria</taxon>
        <taxon>Desulfobacterales</taxon>
        <taxon>Desulfobacteraceae</taxon>
        <taxon>Candidatus Magnetoglobus</taxon>
    </lineage>
</organism>
<evidence type="ECO:0000313" key="2">
    <source>
        <dbReference type="Proteomes" id="UP000189670"/>
    </source>
</evidence>
<evidence type="ECO:0000313" key="1">
    <source>
        <dbReference type="EMBL" id="ETR65677.1"/>
    </source>
</evidence>
<gene>
    <name evidence="1" type="ORF">OMM_13883</name>
</gene>
<name>A0A1V1NSW7_9BACT</name>
<comment type="caution">
    <text evidence="1">The sequence shown here is derived from an EMBL/GenBank/DDBJ whole genome shotgun (WGS) entry which is preliminary data.</text>
</comment>
<dbReference type="InterPro" id="IPR010106">
    <property type="entry name" value="RpnA"/>
</dbReference>
<accession>A0A1V1NSW7</accession>
<dbReference type="Pfam" id="PF12784">
    <property type="entry name" value="PDDEXK_2"/>
    <property type="match status" value="1"/>
</dbReference>
<sequence length="290" mass="34469">MRKIIKPTIDCVFKAIFGTEENKPLLINFLNAVLGLKKHQKIKEVHILNPYNEKEFQDDKLSIIDIKATDERGNFHQIEVQISVYRWLAERMLFNWASIYHSQLTSGQDYTQLKPTISIWLLEDTLFSPEKGAGNLEKSKYQHLNFKPYDLNVKIYLSNHFDIHILQLPFFSSDKMIRDDIDRWLYFFKEGHNIEIKDLPENLKTKEIMKAMETLNHFSNDQKAYLLYQERLEATRVASTWQSLLKQKDTEIQIKDSEIQIKDTEIQMKDSEILKLKSLVRRYEKNQIKP</sequence>